<dbReference type="PANTHER" id="PTHR21224:SF1">
    <property type="entry name" value="INTEGRATOR COMPLEX SUBUNIT 1"/>
    <property type="match status" value="1"/>
</dbReference>
<dbReference type="Pfam" id="PF12432">
    <property type="entry name" value="INTS1_RP2B-bd"/>
    <property type="match status" value="1"/>
</dbReference>
<evidence type="ECO:0000259" key="4">
    <source>
        <dbReference type="Pfam" id="PF22928"/>
    </source>
</evidence>
<dbReference type="GO" id="GO:0032039">
    <property type="term" value="C:integrator complex"/>
    <property type="evidence" value="ECO:0007669"/>
    <property type="project" value="InterPro"/>
</dbReference>
<dbReference type="Proteomes" id="UP001151699">
    <property type="component" value="Chromosome B"/>
</dbReference>
<dbReference type="InterPro" id="IPR053964">
    <property type="entry name" value="INT1_R3"/>
</dbReference>
<dbReference type="EMBL" id="WJQU01000002">
    <property type="protein sequence ID" value="KAJ6642818.1"/>
    <property type="molecule type" value="Genomic_DNA"/>
</dbReference>
<dbReference type="InterPro" id="IPR022145">
    <property type="entry name" value="INTS1_RPB2-bd"/>
</dbReference>
<dbReference type="SUPFAM" id="SSF48371">
    <property type="entry name" value="ARM repeat"/>
    <property type="match status" value="1"/>
</dbReference>
<feature type="domain" description="Integrator complex subunit 1 R4" evidence="4">
    <location>
        <begin position="1936"/>
        <end position="2030"/>
    </location>
</feature>
<evidence type="ECO:0000259" key="3">
    <source>
        <dbReference type="Pfam" id="PF22927"/>
    </source>
</evidence>
<feature type="domain" description="Integrator complex subunit 1 RPB2-binding" evidence="2">
    <location>
        <begin position="298"/>
        <end position="450"/>
    </location>
</feature>
<protein>
    <submittedName>
        <fullName evidence="6">Integrator complex subunit 1</fullName>
    </submittedName>
</protein>
<proteinExistence type="predicted"/>
<evidence type="ECO:0000259" key="2">
    <source>
        <dbReference type="Pfam" id="PF12432"/>
    </source>
</evidence>
<accession>A0A9Q0N3B2</accession>
<reference evidence="6" key="1">
    <citation type="submission" date="2022-07" db="EMBL/GenBank/DDBJ databases">
        <authorList>
            <person name="Trinca V."/>
            <person name="Uliana J.V.C."/>
            <person name="Torres T.T."/>
            <person name="Ward R.J."/>
            <person name="Monesi N."/>
        </authorList>
    </citation>
    <scope>NUCLEOTIDE SEQUENCE</scope>
    <source>
        <strain evidence="6">HSMRA1968</strain>
        <tissue evidence="6">Whole embryos</tissue>
    </source>
</reference>
<dbReference type="InterPro" id="IPR016024">
    <property type="entry name" value="ARM-type_fold"/>
</dbReference>
<feature type="compositionally biased region" description="Low complexity" evidence="1">
    <location>
        <begin position="1"/>
        <end position="11"/>
    </location>
</feature>
<comment type="caution">
    <text evidence="6">The sequence shown here is derived from an EMBL/GenBank/DDBJ whole genome shotgun (WGS) entry which is preliminary data.</text>
</comment>
<dbReference type="InterPro" id="IPR053965">
    <property type="entry name" value="INTS1_R4"/>
</dbReference>
<evidence type="ECO:0000256" key="1">
    <source>
        <dbReference type="SAM" id="MobiDB-lite"/>
    </source>
</evidence>
<evidence type="ECO:0000313" key="7">
    <source>
        <dbReference type="Proteomes" id="UP001151699"/>
    </source>
</evidence>
<organism evidence="6 7">
    <name type="scientific">Pseudolycoriella hygida</name>
    <dbReference type="NCBI Taxonomy" id="35572"/>
    <lineage>
        <taxon>Eukaryota</taxon>
        <taxon>Metazoa</taxon>
        <taxon>Ecdysozoa</taxon>
        <taxon>Arthropoda</taxon>
        <taxon>Hexapoda</taxon>
        <taxon>Insecta</taxon>
        <taxon>Pterygota</taxon>
        <taxon>Neoptera</taxon>
        <taxon>Endopterygota</taxon>
        <taxon>Diptera</taxon>
        <taxon>Nematocera</taxon>
        <taxon>Sciaroidea</taxon>
        <taxon>Sciaridae</taxon>
        <taxon>Pseudolycoriella</taxon>
    </lineage>
</organism>
<dbReference type="Gene3D" id="1.25.10.10">
    <property type="entry name" value="Leucine-rich Repeat Variant"/>
    <property type="match status" value="1"/>
</dbReference>
<dbReference type="InterPro" id="IPR053966">
    <property type="entry name" value="INTS1_INTS2-bd"/>
</dbReference>
<dbReference type="GO" id="GO:0034474">
    <property type="term" value="P:U2 snRNA 3'-end processing"/>
    <property type="evidence" value="ECO:0007669"/>
    <property type="project" value="InterPro"/>
</dbReference>
<sequence length="2070" mass="235136">MDRNKPGSSRPGKPKPGAHHGSELFALGSKSSSRDDSKLGKVVMSNNKPPDRKRDASTSLASVAAKKPKISSIGTSSRLVDGLGSSSSTLEYWEQVATDCEIVDLVPSVLSAIEQQNSDTVIALVCGAIRSLVVSRSKPDSMLYYTLLYLAKIRPQLFCNEVVTTALISILKRDTNHTFKGRTNPTLHILAANLLARGYHNKTQWPISFVQIYIDDAINDRLWVDYEDCSSFIENVCTAFGTKIPPKAMLQPELMSLNRDAVNLDDDSGEASTAAETIRSPSDINIDCPVQPRYSHLSVEKLVTDSVKDLLNRRQAPDSSIRNLLRFMSATSGINEIRALAGGRLEHWIHNGKLQKPAQELLTYVCYNVTTSDTEVLANLVKMRLKSKQLINIYMNCLKEMITIQPSILFIVLKNVVQNELSSVRNPNMGMGMLACMFQAKPEESAQHLAEIYQELLMQREDCLRTLRVFLRELVKMLRFDIKLTVFCNKLLTMSKSLIALCDTLDYRDRIFYSIVDLECLCMFLSVSPQIKEAIVSMRAGRENRGSKVLYEFYEQMSILQHDALQWMCNVVPIVFKPNEGEYSQALHKILFLDSPDAYSKVDQWPPEQERALLIRLVSEIPLHEDSIMYIIRIGITKEIPFKVPDTVEMTEQVIRRAAGLRNTDFPPLQASNLKIIEYLFIMAEYHHPGNIALPLGYEPPKLAISLLYWKAWNMLLMLSAHNPGTFGAFCWEQYPMLRSLMEMCITNQFTDSKVPEEELQMNALERTNILEFETHLAAATSKLIITDQTSLLLSQLMLMDPFGVARRPPNHILEQLQQQNASLKLGHLLCRSRKPDLLLDIIQRQGSSQSMPWLADLVQNSEGDFNDLPVQCLCEFLLSNSSNISSENSRDVELLTYLQKLLSDETGDHQTSCEVLEYFLRRLSSTSKQSRQMAIKGLRLLLKVFQKDVDGVDHNEYVESDWLLRYLPMMPFFPSVRLIVIIQLRAACQIENNPELVMIYIQFIAANTLNDSVPDMLEHVMDMSQLIVERSTIFSCIIPVSDECADEERLQTLNCLFVMFNNYLIKLREHKSPLTWPEYPDLLTVNFADGTTVPIHLNIIQAFVILLTYSTMIPNPQAILDYWFPTDVPPPQAFTLDTSEQVQILPDWLKLKMIRSRVERLVDAALLDLTPDQIILFVQNFGTPVNSMSKLLALLDRAVIEQFETVKSTIMNKTYLSQLIEIQQARGAKNGHIAVQALELHGQVIADPPKHEVTVIDSISVDMIAATTSSVSEPEDIEEIVDVVVTNQIMTKNDKKRVRRLIQQLIAADVPNKKMSSKLHAVYGTQSNMQQYAQSTVVQCFMRLCTELVGNAKHFRVKENLQRSTICSLFRTLLAVPSGKQEAIGFLTHFIDQLLTHLIDGRTNPIILQILLNKRKVLMKSNEHPHQLDKEDLIEVLDTANMMELEKRGKKVLNNLFKKTDSSYLVNAITTALKTSETFKKDNIQNDKIGLLVDWLADIDSELVVANTAKQMDLLFSRSQRQFRFYMLSLLSHQASWTTLHNTLNNILEKFNPNYDPASVLHFIGAFIRNPKLWQGRDKATPKHEQVENIINLNSNQIRVFTDYILNESVLDPEKLTYRVEILLKCVHRNELNLNDLVAYVRQSNIDVVVQRKFLQQLYLNFPPMKFIVEDLIEVYKSEAKSLSGCQADTTTNYVLTTISSLSTLKDFQAMSSDMELMIRKLAASHPSLLLRQLCVLSSLLQGRAHMDLTVLRVNHHAPLFHQVLGILELLQPQVFEEPYTDALHQALECFFTLLQHHSDTFKSMLYRFMRLLKAYTNKNANKALNFIEPHAELIEYLSSKNRDIMPLQQIVQGVSLLKHRHTHNISYVHRSEDLSDDVKNDVKPATQDMDYIPSTSQPELDSTGAAAVILVPNEKQNQTPQNWPQLINTILHGNGDEIVSALQSIEMVTSKRQELLESLFERILELLDSPNAIIRNTAHTLLVRHLKFNPGIPANNSKAVIAYVQCLKVNDPAVVTSALETLTEIVICLQEYASDILKIVFDLGIQSRLNTFEQLKRCMVALKTQHAC</sequence>
<evidence type="ECO:0000313" key="6">
    <source>
        <dbReference type="EMBL" id="KAJ6642818.1"/>
    </source>
</evidence>
<keyword evidence="7" id="KW-1185">Reference proteome</keyword>
<dbReference type="PANTHER" id="PTHR21224">
    <property type="entry name" value="INTEGRATOR COMPLEX SUBUNIT 1"/>
    <property type="match status" value="1"/>
</dbReference>
<feature type="domain" description="Integrator complex subunit 1 INTS2-binding" evidence="5">
    <location>
        <begin position="915"/>
        <end position="1233"/>
    </location>
</feature>
<feature type="region of interest" description="Disordered" evidence="1">
    <location>
        <begin position="1"/>
        <end position="62"/>
    </location>
</feature>
<dbReference type="Pfam" id="PF22928">
    <property type="entry name" value="INTS1_R4"/>
    <property type="match status" value="1"/>
</dbReference>
<evidence type="ECO:0000259" key="5">
    <source>
        <dbReference type="Pfam" id="PF22929"/>
    </source>
</evidence>
<dbReference type="OrthoDB" id="19938at2759"/>
<dbReference type="Pfam" id="PF22929">
    <property type="entry name" value="INTS1_INTS2-bd"/>
    <property type="match status" value="1"/>
</dbReference>
<dbReference type="InterPro" id="IPR038902">
    <property type="entry name" value="INTS1"/>
</dbReference>
<feature type="domain" description="Integrator complex subunit 1 R3" evidence="3">
    <location>
        <begin position="1690"/>
        <end position="1844"/>
    </location>
</feature>
<name>A0A9Q0N3B2_9DIPT</name>
<dbReference type="Pfam" id="PF22927">
    <property type="entry name" value="INT1_R3"/>
    <property type="match status" value="1"/>
</dbReference>
<dbReference type="InterPro" id="IPR011989">
    <property type="entry name" value="ARM-like"/>
</dbReference>
<gene>
    <name evidence="6" type="primary">IntS1</name>
    <name evidence="6" type="ORF">Bhyg_07772</name>
</gene>